<gene>
    <name evidence="1" type="ORF">FA95DRAFT_696408</name>
</gene>
<reference evidence="1" key="1">
    <citation type="submission" date="2021-02" db="EMBL/GenBank/DDBJ databases">
        <authorList>
            <consortium name="DOE Joint Genome Institute"/>
            <person name="Ahrendt S."/>
            <person name="Looney B.P."/>
            <person name="Miyauchi S."/>
            <person name="Morin E."/>
            <person name="Drula E."/>
            <person name="Courty P.E."/>
            <person name="Chicoki N."/>
            <person name="Fauchery L."/>
            <person name="Kohler A."/>
            <person name="Kuo A."/>
            <person name="Labutti K."/>
            <person name="Pangilinan J."/>
            <person name="Lipzen A."/>
            <person name="Riley R."/>
            <person name="Andreopoulos W."/>
            <person name="He G."/>
            <person name="Johnson J."/>
            <person name="Barry K.W."/>
            <person name="Grigoriev I.V."/>
            <person name="Nagy L."/>
            <person name="Hibbett D."/>
            <person name="Henrissat B."/>
            <person name="Matheny P.B."/>
            <person name="Labbe J."/>
            <person name="Martin F."/>
        </authorList>
    </citation>
    <scope>NUCLEOTIDE SEQUENCE</scope>
    <source>
        <strain evidence="1">FP105234-sp</strain>
    </source>
</reference>
<sequence>MTSTEYASFGAVRDRLAAPLLPPSLSPAATGTRGRRRNVLARRVRATRVERERRRRRAWWRAPSPGTQQRAAGREGGRARRRSSRARAGGPRAARPQAGRTRRRGRGRVGQRGVGDVGSSHTFRRVGDVGDGCVGGGQAVRTRAHSCCAGSPWEATRAQQRVRDVARLRHRHWSGSVARRRTRAAGCAGARVCVCRLRGARPPCTACSSAGRQSWPAGTPVRTRAVWGSGRRGDGEPELALRAPGEGRGDGGGRRRGVRVDREWVDRLGQLGIQECRCQTRKGTRALCITRCTD</sequence>
<accession>A0ACB8RB51</accession>
<name>A0ACB8RB51_9AGAM</name>
<keyword evidence="2" id="KW-1185">Reference proteome</keyword>
<evidence type="ECO:0000313" key="1">
    <source>
        <dbReference type="EMBL" id="KAI0041394.1"/>
    </source>
</evidence>
<evidence type="ECO:0000313" key="2">
    <source>
        <dbReference type="Proteomes" id="UP000814033"/>
    </source>
</evidence>
<dbReference type="Proteomes" id="UP000814033">
    <property type="component" value="Unassembled WGS sequence"/>
</dbReference>
<dbReference type="EMBL" id="MU276125">
    <property type="protein sequence ID" value="KAI0041394.1"/>
    <property type="molecule type" value="Genomic_DNA"/>
</dbReference>
<reference evidence="1" key="2">
    <citation type="journal article" date="2022" name="New Phytol.">
        <title>Evolutionary transition to the ectomycorrhizal habit in the genomes of a hyperdiverse lineage of mushroom-forming fungi.</title>
        <authorList>
            <person name="Looney B."/>
            <person name="Miyauchi S."/>
            <person name="Morin E."/>
            <person name="Drula E."/>
            <person name="Courty P.E."/>
            <person name="Kohler A."/>
            <person name="Kuo A."/>
            <person name="LaButti K."/>
            <person name="Pangilinan J."/>
            <person name="Lipzen A."/>
            <person name="Riley R."/>
            <person name="Andreopoulos W."/>
            <person name="He G."/>
            <person name="Johnson J."/>
            <person name="Nolan M."/>
            <person name="Tritt A."/>
            <person name="Barry K.W."/>
            <person name="Grigoriev I.V."/>
            <person name="Nagy L.G."/>
            <person name="Hibbett D."/>
            <person name="Henrissat B."/>
            <person name="Matheny P.B."/>
            <person name="Labbe J."/>
            <person name="Martin F.M."/>
        </authorList>
    </citation>
    <scope>NUCLEOTIDE SEQUENCE</scope>
    <source>
        <strain evidence="1">FP105234-sp</strain>
    </source>
</reference>
<comment type="caution">
    <text evidence="1">The sequence shown here is derived from an EMBL/GenBank/DDBJ whole genome shotgun (WGS) entry which is preliminary data.</text>
</comment>
<protein>
    <submittedName>
        <fullName evidence="1">Uncharacterized protein</fullName>
    </submittedName>
</protein>
<organism evidence="1 2">
    <name type="scientific">Auriscalpium vulgare</name>
    <dbReference type="NCBI Taxonomy" id="40419"/>
    <lineage>
        <taxon>Eukaryota</taxon>
        <taxon>Fungi</taxon>
        <taxon>Dikarya</taxon>
        <taxon>Basidiomycota</taxon>
        <taxon>Agaricomycotina</taxon>
        <taxon>Agaricomycetes</taxon>
        <taxon>Russulales</taxon>
        <taxon>Auriscalpiaceae</taxon>
        <taxon>Auriscalpium</taxon>
    </lineage>
</organism>
<proteinExistence type="predicted"/>